<gene>
    <name evidence="2" type="ORF">KS407_16050</name>
</gene>
<dbReference type="Proteomes" id="UP000790580">
    <property type="component" value="Unassembled WGS sequence"/>
</dbReference>
<dbReference type="GO" id="GO:0016746">
    <property type="term" value="F:acyltransferase activity"/>
    <property type="evidence" value="ECO:0007669"/>
    <property type="project" value="UniProtKB-KW"/>
</dbReference>
<keyword evidence="2" id="KW-0012">Acyltransferase</keyword>
<evidence type="ECO:0000259" key="1">
    <source>
        <dbReference type="PROSITE" id="PS51186"/>
    </source>
</evidence>
<dbReference type="PANTHER" id="PTHR13355">
    <property type="entry name" value="GLUCOSAMINE 6-PHOSPHATE N-ACETYLTRANSFERASE"/>
    <property type="match status" value="1"/>
</dbReference>
<feature type="domain" description="N-acetyltransferase" evidence="1">
    <location>
        <begin position="6"/>
        <end position="147"/>
    </location>
</feature>
<keyword evidence="2" id="KW-0808">Transferase</keyword>
<dbReference type="CDD" id="cd04301">
    <property type="entry name" value="NAT_SF"/>
    <property type="match status" value="1"/>
</dbReference>
<dbReference type="EC" id="2.3.1.-" evidence="2"/>
<dbReference type="PANTHER" id="PTHR13355:SF11">
    <property type="entry name" value="GLUCOSAMINE 6-PHOSPHATE N-ACETYLTRANSFERASE"/>
    <property type="match status" value="1"/>
</dbReference>
<name>A0ABS6JWI6_9BACI</name>
<protein>
    <submittedName>
        <fullName evidence="2">GNAT family N-acetyltransferase</fullName>
        <ecNumber evidence="2">2.3.1.-</ecNumber>
    </submittedName>
</protein>
<dbReference type="EMBL" id="JAHQCR010000063">
    <property type="protein sequence ID" value="MBU9722931.1"/>
    <property type="molecule type" value="Genomic_DNA"/>
</dbReference>
<dbReference type="InterPro" id="IPR016181">
    <property type="entry name" value="Acyl_CoA_acyltransferase"/>
</dbReference>
<keyword evidence="3" id="KW-1185">Reference proteome</keyword>
<dbReference type="InterPro" id="IPR000182">
    <property type="entry name" value="GNAT_dom"/>
</dbReference>
<dbReference type="SUPFAM" id="SSF55729">
    <property type="entry name" value="Acyl-CoA N-acyltransferases (Nat)"/>
    <property type="match status" value="1"/>
</dbReference>
<proteinExistence type="predicted"/>
<dbReference type="Pfam" id="PF13673">
    <property type="entry name" value="Acetyltransf_10"/>
    <property type="match status" value="1"/>
</dbReference>
<organism evidence="2 3">
    <name type="scientific">Evansella alkalicola</name>
    <dbReference type="NCBI Taxonomy" id="745819"/>
    <lineage>
        <taxon>Bacteria</taxon>
        <taxon>Bacillati</taxon>
        <taxon>Bacillota</taxon>
        <taxon>Bacilli</taxon>
        <taxon>Bacillales</taxon>
        <taxon>Bacillaceae</taxon>
        <taxon>Evansella</taxon>
    </lineage>
</organism>
<reference evidence="2 3" key="1">
    <citation type="submission" date="2021-06" db="EMBL/GenBank/DDBJ databases">
        <title>Bacillus sp. RD4P76, an endophyte from a halophyte.</title>
        <authorList>
            <person name="Sun J.-Q."/>
        </authorList>
    </citation>
    <scope>NUCLEOTIDE SEQUENCE [LARGE SCALE GENOMIC DNA]</scope>
    <source>
        <strain evidence="2 3">JCM 17098</strain>
    </source>
</reference>
<evidence type="ECO:0000313" key="2">
    <source>
        <dbReference type="EMBL" id="MBU9722931.1"/>
    </source>
</evidence>
<evidence type="ECO:0000313" key="3">
    <source>
        <dbReference type="Proteomes" id="UP000790580"/>
    </source>
</evidence>
<dbReference type="InterPro" id="IPR039143">
    <property type="entry name" value="GNPNAT1-like"/>
</dbReference>
<comment type="caution">
    <text evidence="2">The sequence shown here is derived from an EMBL/GenBank/DDBJ whole genome shotgun (WGS) entry which is preliminary data.</text>
</comment>
<sequence>MTWVLKDFQELDTAELYTILAERVNVFIVEQECPYPEIDGKDDEAFHLFYKKDGQIAAYARLFRAGDYYEEASIGRILVKEDYRKQTLGRELVDKAISVLRDEFNETKIKIQAQNYLREFYSSFGFEPVTKVYLEDDIPHVDMILEL</sequence>
<dbReference type="PROSITE" id="PS51186">
    <property type="entry name" value="GNAT"/>
    <property type="match status" value="1"/>
</dbReference>
<dbReference type="RefSeq" id="WP_088073592.1">
    <property type="nucleotide sequence ID" value="NZ_JAHQCR010000063.1"/>
</dbReference>
<dbReference type="Gene3D" id="3.40.630.30">
    <property type="match status" value="1"/>
</dbReference>
<accession>A0ABS6JWI6</accession>